<dbReference type="EMBL" id="GBRH01230550">
    <property type="protein sequence ID" value="JAD67345.1"/>
    <property type="molecule type" value="Transcribed_RNA"/>
</dbReference>
<evidence type="ECO:0000313" key="1">
    <source>
        <dbReference type="EMBL" id="JAD67345.1"/>
    </source>
</evidence>
<dbReference type="AlphaFoldDB" id="A0A0A9C1R9"/>
<reference evidence="1" key="2">
    <citation type="journal article" date="2015" name="Data Brief">
        <title>Shoot transcriptome of the giant reed, Arundo donax.</title>
        <authorList>
            <person name="Barrero R.A."/>
            <person name="Guerrero F.D."/>
            <person name="Moolhuijzen P."/>
            <person name="Goolsby J.A."/>
            <person name="Tidwell J."/>
            <person name="Bellgard S.E."/>
            <person name="Bellgard M.I."/>
        </authorList>
    </citation>
    <scope>NUCLEOTIDE SEQUENCE</scope>
    <source>
        <tissue evidence="1">Shoot tissue taken approximately 20 cm above the soil surface</tissue>
    </source>
</reference>
<proteinExistence type="predicted"/>
<accession>A0A0A9C1R9</accession>
<reference evidence="1" key="1">
    <citation type="submission" date="2014-09" db="EMBL/GenBank/DDBJ databases">
        <authorList>
            <person name="Magalhaes I.L.F."/>
            <person name="Oliveira U."/>
            <person name="Santos F.R."/>
            <person name="Vidigal T.H.D.A."/>
            <person name="Brescovit A.D."/>
            <person name="Santos A.J."/>
        </authorList>
    </citation>
    <scope>NUCLEOTIDE SEQUENCE</scope>
    <source>
        <tissue evidence="1">Shoot tissue taken approximately 20 cm above the soil surface</tissue>
    </source>
</reference>
<organism evidence="1">
    <name type="scientific">Arundo donax</name>
    <name type="common">Giant reed</name>
    <name type="synonym">Donax arundinaceus</name>
    <dbReference type="NCBI Taxonomy" id="35708"/>
    <lineage>
        <taxon>Eukaryota</taxon>
        <taxon>Viridiplantae</taxon>
        <taxon>Streptophyta</taxon>
        <taxon>Embryophyta</taxon>
        <taxon>Tracheophyta</taxon>
        <taxon>Spermatophyta</taxon>
        <taxon>Magnoliopsida</taxon>
        <taxon>Liliopsida</taxon>
        <taxon>Poales</taxon>
        <taxon>Poaceae</taxon>
        <taxon>PACMAD clade</taxon>
        <taxon>Arundinoideae</taxon>
        <taxon>Arundineae</taxon>
        <taxon>Arundo</taxon>
    </lineage>
</organism>
<protein>
    <submittedName>
        <fullName evidence="1">Uncharacterized protein</fullName>
    </submittedName>
</protein>
<sequence length="23" mass="2756">MILVGILYIVSAISFCRQYYFQQ</sequence>
<name>A0A0A9C1R9_ARUDO</name>